<dbReference type="Proteomes" id="UP000033924">
    <property type="component" value="Unassembled WGS sequence"/>
</dbReference>
<protein>
    <submittedName>
        <fullName evidence="1">Acetyltransferase</fullName>
    </submittedName>
</protein>
<comment type="caution">
    <text evidence="1">The sequence shown here is derived from an EMBL/GenBank/DDBJ whole genome shotgun (WGS) entry which is preliminary data.</text>
</comment>
<dbReference type="STRING" id="65700.SY86_24240"/>
<reference evidence="1 2" key="1">
    <citation type="submission" date="2015-01" db="EMBL/GenBank/DDBJ databases">
        <title>Erwinia tracheiphila.</title>
        <authorList>
            <person name="Shapiro L.R."/>
        </authorList>
    </citation>
    <scope>NUCLEOTIDE SEQUENCE [LARGE SCALE GENOMIC DNA]</scope>
    <source>
        <strain evidence="1 2">BuffGH</strain>
    </source>
</reference>
<evidence type="ECO:0000313" key="2">
    <source>
        <dbReference type="Proteomes" id="UP000033924"/>
    </source>
</evidence>
<keyword evidence="1" id="KW-0808">Transferase</keyword>
<dbReference type="PATRIC" id="fig|65700.7.peg.6002"/>
<gene>
    <name evidence="1" type="ORF">SY86_24240</name>
</gene>
<dbReference type="RefSeq" id="WP_016191724.1">
    <property type="nucleotide sequence ID" value="NZ_CP089932.1"/>
</dbReference>
<sequence length="134" mass="15168">MMTLKYPEPVVRPHGQICREPSLFTLPPQGVATLSETDARRLETFCAAIRDRLLGPVQLTAHPHRIGSRTSVALHLEGRLGRCIDVLITVTGSTLWPQPEEYDHPRWYVTVPDAADVVYLLLHLSELCERFRVT</sequence>
<accession>A0A0M2KAV4</accession>
<dbReference type="AlphaFoldDB" id="A0A0M2KAV4"/>
<evidence type="ECO:0000313" key="1">
    <source>
        <dbReference type="EMBL" id="KKF34141.1"/>
    </source>
</evidence>
<proteinExistence type="predicted"/>
<name>A0A0M2KAV4_9GAMM</name>
<dbReference type="EMBL" id="JXNU01000005">
    <property type="protein sequence ID" value="KKF34141.1"/>
    <property type="molecule type" value="Genomic_DNA"/>
</dbReference>
<dbReference type="GO" id="GO:0016740">
    <property type="term" value="F:transferase activity"/>
    <property type="evidence" value="ECO:0007669"/>
    <property type="project" value="UniProtKB-KW"/>
</dbReference>
<organism evidence="1 2">
    <name type="scientific">Erwinia tracheiphila</name>
    <dbReference type="NCBI Taxonomy" id="65700"/>
    <lineage>
        <taxon>Bacteria</taxon>
        <taxon>Pseudomonadati</taxon>
        <taxon>Pseudomonadota</taxon>
        <taxon>Gammaproteobacteria</taxon>
        <taxon>Enterobacterales</taxon>
        <taxon>Erwiniaceae</taxon>
        <taxon>Erwinia</taxon>
    </lineage>
</organism>
<keyword evidence="2" id="KW-1185">Reference proteome</keyword>